<evidence type="ECO:0000256" key="3">
    <source>
        <dbReference type="ARBA" id="ARBA00019082"/>
    </source>
</evidence>
<dbReference type="GeneID" id="81627694"/>
<dbReference type="GO" id="GO:0016746">
    <property type="term" value="F:acyltransferase activity"/>
    <property type="evidence" value="ECO:0007669"/>
    <property type="project" value="UniProtKB-KW"/>
</dbReference>
<accession>A0A9X0BNT1</accession>
<dbReference type="InterPro" id="IPR021261">
    <property type="entry name" value="GPCAT"/>
</dbReference>
<protein>
    <recommendedName>
        <fullName evidence="3">Glycerophosphocholine acyltransferase 1</fullName>
    </recommendedName>
</protein>
<feature type="transmembrane region" description="Helical" evidence="14">
    <location>
        <begin position="447"/>
        <end position="466"/>
    </location>
</feature>
<keyword evidence="7 14" id="KW-1133">Transmembrane helix</keyword>
<name>A0A9X0BNT1_9EURO</name>
<keyword evidence="9 14" id="KW-0472">Membrane</keyword>
<reference evidence="15" key="2">
    <citation type="journal article" date="2023" name="IMA Fungus">
        <title>Comparative genomic study of the Penicillium genus elucidates a diverse pangenome and 15 lateral gene transfer events.</title>
        <authorList>
            <person name="Petersen C."/>
            <person name="Sorensen T."/>
            <person name="Nielsen M.R."/>
            <person name="Sondergaard T.E."/>
            <person name="Sorensen J.L."/>
            <person name="Fitzpatrick D.A."/>
            <person name="Frisvad J.C."/>
            <person name="Nielsen K.L."/>
        </authorList>
    </citation>
    <scope>NUCLEOTIDE SEQUENCE</scope>
    <source>
        <strain evidence="15">IBT 30728</strain>
    </source>
</reference>
<comment type="similarity">
    <text evidence="2">Belongs to the GPC1 family.</text>
</comment>
<organism evidence="15 16">
    <name type="scientific">Penicillium diatomitis</name>
    <dbReference type="NCBI Taxonomy" id="2819901"/>
    <lineage>
        <taxon>Eukaryota</taxon>
        <taxon>Fungi</taxon>
        <taxon>Dikarya</taxon>
        <taxon>Ascomycota</taxon>
        <taxon>Pezizomycotina</taxon>
        <taxon>Eurotiomycetes</taxon>
        <taxon>Eurotiomycetidae</taxon>
        <taxon>Eurotiales</taxon>
        <taxon>Aspergillaceae</taxon>
        <taxon>Penicillium</taxon>
    </lineage>
</organism>
<dbReference type="GO" id="GO:0006656">
    <property type="term" value="P:phosphatidylcholine biosynthetic process"/>
    <property type="evidence" value="ECO:0007669"/>
    <property type="project" value="TreeGrafter"/>
</dbReference>
<evidence type="ECO:0000256" key="13">
    <source>
        <dbReference type="SAM" id="MobiDB-lite"/>
    </source>
</evidence>
<evidence type="ECO:0000256" key="5">
    <source>
        <dbReference type="ARBA" id="ARBA00022679"/>
    </source>
</evidence>
<evidence type="ECO:0000256" key="11">
    <source>
        <dbReference type="ARBA" id="ARBA00023264"/>
    </source>
</evidence>
<dbReference type="Pfam" id="PF10998">
    <property type="entry name" value="DUF2838"/>
    <property type="match status" value="1"/>
</dbReference>
<evidence type="ECO:0000256" key="12">
    <source>
        <dbReference type="ARBA" id="ARBA00023315"/>
    </source>
</evidence>
<evidence type="ECO:0000256" key="1">
    <source>
        <dbReference type="ARBA" id="ARBA00004141"/>
    </source>
</evidence>
<evidence type="ECO:0000256" key="8">
    <source>
        <dbReference type="ARBA" id="ARBA00023098"/>
    </source>
</evidence>
<keyword evidence="6 14" id="KW-0812">Transmembrane</keyword>
<evidence type="ECO:0000256" key="10">
    <source>
        <dbReference type="ARBA" id="ARBA00023209"/>
    </source>
</evidence>
<dbReference type="PANTHER" id="PTHR31201:SF1">
    <property type="entry name" value="GLYCEROPHOSPHOCHOLINE ACYLTRANSFERASE 1"/>
    <property type="match status" value="1"/>
</dbReference>
<keyword evidence="10" id="KW-0594">Phospholipid biosynthesis</keyword>
<evidence type="ECO:0000256" key="6">
    <source>
        <dbReference type="ARBA" id="ARBA00022692"/>
    </source>
</evidence>
<gene>
    <name evidence="15" type="ORF">N7539_007844</name>
</gene>
<dbReference type="AlphaFoldDB" id="A0A9X0BNT1"/>
<feature type="transmembrane region" description="Helical" evidence="14">
    <location>
        <begin position="307"/>
        <end position="327"/>
    </location>
</feature>
<keyword evidence="5" id="KW-0808">Transferase</keyword>
<feature type="region of interest" description="Disordered" evidence="13">
    <location>
        <begin position="60"/>
        <end position="96"/>
    </location>
</feature>
<keyword evidence="11" id="KW-1208">Phospholipid metabolism</keyword>
<comment type="subcellular location">
    <subcellularLocation>
        <location evidence="1">Membrane</location>
        <topology evidence="1">Multi-pass membrane protein</topology>
    </subcellularLocation>
</comment>
<feature type="transmembrane region" description="Helical" evidence="14">
    <location>
        <begin position="201"/>
        <end position="218"/>
    </location>
</feature>
<proteinExistence type="inferred from homology"/>
<dbReference type="EMBL" id="JAPWDQ010000011">
    <property type="protein sequence ID" value="KAJ5475557.1"/>
    <property type="molecule type" value="Genomic_DNA"/>
</dbReference>
<feature type="transmembrane region" description="Helical" evidence="14">
    <location>
        <begin position="276"/>
        <end position="295"/>
    </location>
</feature>
<feature type="compositionally biased region" description="Low complexity" evidence="13">
    <location>
        <begin position="85"/>
        <end position="95"/>
    </location>
</feature>
<evidence type="ECO:0000313" key="15">
    <source>
        <dbReference type="EMBL" id="KAJ5475557.1"/>
    </source>
</evidence>
<comment type="caution">
    <text evidence="15">The sequence shown here is derived from an EMBL/GenBank/DDBJ whole genome shotgun (WGS) entry which is preliminary data.</text>
</comment>
<evidence type="ECO:0000256" key="14">
    <source>
        <dbReference type="SAM" id="Phobius"/>
    </source>
</evidence>
<evidence type="ECO:0000256" key="7">
    <source>
        <dbReference type="ARBA" id="ARBA00022989"/>
    </source>
</evidence>
<evidence type="ECO:0000313" key="16">
    <source>
        <dbReference type="Proteomes" id="UP001148312"/>
    </source>
</evidence>
<feature type="transmembrane region" description="Helical" evidence="14">
    <location>
        <begin position="353"/>
        <end position="371"/>
    </location>
</feature>
<dbReference type="GO" id="GO:0016020">
    <property type="term" value="C:membrane"/>
    <property type="evidence" value="ECO:0007669"/>
    <property type="project" value="UniProtKB-SubCell"/>
</dbReference>
<evidence type="ECO:0000256" key="2">
    <source>
        <dbReference type="ARBA" id="ARBA00006675"/>
    </source>
</evidence>
<dbReference type="RefSeq" id="XP_056787310.1">
    <property type="nucleotide sequence ID" value="XM_056937445.1"/>
</dbReference>
<keyword evidence="16" id="KW-1185">Reference proteome</keyword>
<keyword evidence="8" id="KW-0443">Lipid metabolism</keyword>
<evidence type="ECO:0000256" key="9">
    <source>
        <dbReference type="ARBA" id="ARBA00023136"/>
    </source>
</evidence>
<dbReference type="Proteomes" id="UP001148312">
    <property type="component" value="Unassembled WGS sequence"/>
</dbReference>
<sequence length="627" mass="71878">MGMLTFTRFLSRPYPHCRDGPTILSFQQQFLMEDSALRERRKSVSTVGTDSVAATPSVDELIDNPFDDYDNEEYHSPTDTPGRLSRNPSFSNSSSYQEDWDTFPPLDKLTIFDLLDNIQLSQRFEKWQHAITAQREKVRRQREKLRSTGANAKTRVVGELRRRVPTADEQLEKYRRRMKEGVERLGKQWNKTATVTLREKISFIAGVLNIFISGYLMGSYPQFFYYWFTVQLAYFMPIRWYTYHAKGYHYFLADLCYFVNLLCMLSIWFFPGSKRLFISTYCLTFGNNAAAIAMWRNSLVFHSMDKVVSLFIHIMPPVTLHCIVHLTPVEMLKERFPAVYAIKFSQPGDPEHYSLGAMIAWATIPYLVWQLTYHFMITVRRADKIAAGRPTSFTWLRKSYSKAWIGKFVLGLPESLQEPAFMLIQYSFALSTMIPCPIWFWSRWASGLYMSALFIWSIHNGATYYIDVFGKRFQKELEQLKKDVARWQSSPEYASSPLILPDSSTPVSGALGAPAPLEKRGSIDRIPLLDATSAAVSSAHDAPQAGERVIINISPLTYFTITSLGGSVSDPHRAPQLRYGGSVRLRLSWRDRHRPPGAESSRFQACAAIQLTPVLRPPKLPKPDDIT</sequence>
<dbReference type="PANTHER" id="PTHR31201">
    <property type="entry name" value="OS01G0585100 PROTEIN"/>
    <property type="match status" value="1"/>
</dbReference>
<evidence type="ECO:0000256" key="4">
    <source>
        <dbReference type="ARBA" id="ARBA00022516"/>
    </source>
</evidence>
<reference evidence="15" key="1">
    <citation type="submission" date="2022-12" db="EMBL/GenBank/DDBJ databases">
        <authorList>
            <person name="Petersen C."/>
        </authorList>
    </citation>
    <scope>NUCLEOTIDE SEQUENCE</scope>
    <source>
        <strain evidence="15">IBT 30728</strain>
    </source>
</reference>
<feature type="compositionally biased region" description="Acidic residues" evidence="13">
    <location>
        <begin position="60"/>
        <end position="71"/>
    </location>
</feature>
<keyword evidence="4" id="KW-0444">Lipid biosynthesis</keyword>
<feature type="transmembrane region" description="Helical" evidence="14">
    <location>
        <begin position="248"/>
        <end position="270"/>
    </location>
</feature>
<keyword evidence="12" id="KW-0012">Acyltransferase</keyword>